<dbReference type="Proteomes" id="UP000228380">
    <property type="component" value="Unplaced"/>
</dbReference>
<dbReference type="InterPro" id="IPR012337">
    <property type="entry name" value="RNaseH-like_sf"/>
</dbReference>
<dbReference type="GeneID" id="120106050"/>
<evidence type="ECO:0000313" key="4">
    <source>
        <dbReference type="RefSeq" id="XP_038974824.1"/>
    </source>
</evidence>
<dbReference type="OrthoDB" id="782197at2759"/>
<keyword evidence="3" id="KW-1185">Reference proteome</keyword>
<dbReference type="InterPro" id="IPR041577">
    <property type="entry name" value="RT_RNaseH_2"/>
</dbReference>
<dbReference type="InterPro" id="IPR043128">
    <property type="entry name" value="Rev_trsase/Diguanyl_cyclase"/>
</dbReference>
<protein>
    <submittedName>
        <fullName evidence="4">Uncharacterized protein LOC120106050</fullName>
    </submittedName>
</protein>
<dbReference type="RefSeq" id="XP_038974824.1">
    <property type="nucleotide sequence ID" value="XM_039118896.1"/>
</dbReference>
<dbReference type="CDD" id="cd09279">
    <property type="entry name" value="RNase_HI_like"/>
    <property type="match status" value="1"/>
</dbReference>
<dbReference type="Pfam" id="PF17919">
    <property type="entry name" value="RT_RNaseH_2"/>
    <property type="match status" value="1"/>
</dbReference>
<name>A0A8B8ZTW3_PHODC</name>
<dbReference type="InterPro" id="IPR043502">
    <property type="entry name" value="DNA/RNA_pol_sf"/>
</dbReference>
<dbReference type="KEGG" id="pda:120106050"/>
<dbReference type="PANTHER" id="PTHR48475:SF2">
    <property type="entry name" value="RIBONUCLEASE H"/>
    <property type="match status" value="1"/>
</dbReference>
<reference evidence="4" key="1">
    <citation type="submission" date="2025-08" db="UniProtKB">
        <authorList>
            <consortium name="RefSeq"/>
        </authorList>
    </citation>
    <scope>IDENTIFICATION</scope>
    <source>
        <tissue evidence="4">Young leaves</tissue>
    </source>
</reference>
<dbReference type="Pfam" id="PF13456">
    <property type="entry name" value="RVT_3"/>
    <property type="match status" value="1"/>
</dbReference>
<organism evidence="3 4">
    <name type="scientific">Phoenix dactylifera</name>
    <name type="common">Date palm</name>
    <dbReference type="NCBI Taxonomy" id="42345"/>
    <lineage>
        <taxon>Eukaryota</taxon>
        <taxon>Viridiplantae</taxon>
        <taxon>Streptophyta</taxon>
        <taxon>Embryophyta</taxon>
        <taxon>Tracheophyta</taxon>
        <taxon>Spermatophyta</taxon>
        <taxon>Magnoliopsida</taxon>
        <taxon>Liliopsida</taxon>
        <taxon>Arecaceae</taxon>
        <taxon>Coryphoideae</taxon>
        <taxon>Phoeniceae</taxon>
        <taxon>Phoenix</taxon>
    </lineage>
</organism>
<dbReference type="SUPFAM" id="SSF56672">
    <property type="entry name" value="DNA/RNA polymerases"/>
    <property type="match status" value="1"/>
</dbReference>
<dbReference type="Gene3D" id="3.30.420.10">
    <property type="entry name" value="Ribonuclease H-like superfamily/Ribonuclease H"/>
    <property type="match status" value="1"/>
</dbReference>
<sequence>MVPLKTVKEVQRLTGRIAALERFVSRSAERCLPFFRILKRPKDFLWSQECQQAFEELRCLLASPSLLTKPQQGELLYLYLAVSPVAVSSVLVLEEDKLQKPIYYANRVLRDIETRYSKLEKIIFALIISARRLRPYFQAHTVAILTDQPMKQILQRSDRAERIAKWAVELGEFDLEYRPRPVIKAQALADFIVECTLPNDPEHPLIPMEETPRPPWALRLKFPASNNEAEYEALIAGLKLAKELKVEDLKVYSDSQLVVSQVLGDFEAKEPSMQNYLQKVRDLTSTISTFNIHHIPRMENLRADQLSKLATSRMSELSKTTVLEYLRTPSTEELELAMCIDTEPSWIDELVNYLQNEVLPNDELEARRIRRQAFRFILYEGKLY</sequence>
<feature type="domain" description="Reverse transcriptase/retrotransposon-derived protein RNase H-like" evidence="2">
    <location>
        <begin position="46"/>
        <end position="143"/>
    </location>
</feature>
<dbReference type="PANTHER" id="PTHR48475">
    <property type="entry name" value="RIBONUCLEASE H"/>
    <property type="match status" value="1"/>
</dbReference>
<dbReference type="InterPro" id="IPR036397">
    <property type="entry name" value="RNaseH_sf"/>
</dbReference>
<accession>A0A8B8ZTW3</accession>
<dbReference type="AlphaFoldDB" id="A0A8B8ZTW3"/>
<dbReference type="GO" id="GO:0003676">
    <property type="term" value="F:nucleic acid binding"/>
    <property type="evidence" value="ECO:0007669"/>
    <property type="project" value="InterPro"/>
</dbReference>
<evidence type="ECO:0000313" key="3">
    <source>
        <dbReference type="Proteomes" id="UP000228380"/>
    </source>
</evidence>
<gene>
    <name evidence="4" type="primary">LOC120106050</name>
</gene>
<feature type="domain" description="RNase H type-1" evidence="1">
    <location>
        <begin position="224"/>
        <end position="309"/>
    </location>
</feature>
<dbReference type="InterPro" id="IPR002156">
    <property type="entry name" value="RNaseH_domain"/>
</dbReference>
<evidence type="ECO:0000259" key="1">
    <source>
        <dbReference type="Pfam" id="PF13456"/>
    </source>
</evidence>
<dbReference type="GO" id="GO:0004523">
    <property type="term" value="F:RNA-DNA hybrid ribonuclease activity"/>
    <property type="evidence" value="ECO:0007669"/>
    <property type="project" value="InterPro"/>
</dbReference>
<dbReference type="SUPFAM" id="SSF53098">
    <property type="entry name" value="Ribonuclease H-like"/>
    <property type="match status" value="1"/>
</dbReference>
<dbReference type="Gene3D" id="3.30.70.270">
    <property type="match status" value="1"/>
</dbReference>
<proteinExistence type="predicted"/>
<evidence type="ECO:0000259" key="2">
    <source>
        <dbReference type="Pfam" id="PF17919"/>
    </source>
</evidence>